<evidence type="ECO:0000256" key="5">
    <source>
        <dbReference type="ARBA" id="ARBA00023136"/>
    </source>
</evidence>
<comment type="caution">
    <text evidence="7">The sequence shown here is derived from an EMBL/GenBank/DDBJ whole genome shotgun (WGS) entry which is preliminary data.</text>
</comment>
<keyword evidence="5 6" id="KW-0472">Membrane</keyword>
<protein>
    <submittedName>
        <fullName evidence="7">LysE family translocator</fullName>
    </submittedName>
</protein>
<feature type="transmembrane region" description="Helical" evidence="6">
    <location>
        <begin position="187"/>
        <end position="207"/>
    </location>
</feature>
<evidence type="ECO:0000313" key="8">
    <source>
        <dbReference type="Proteomes" id="UP001364211"/>
    </source>
</evidence>
<dbReference type="InterPro" id="IPR001123">
    <property type="entry name" value="LeuE-type"/>
</dbReference>
<keyword evidence="2" id="KW-1003">Cell membrane</keyword>
<dbReference type="PIRSF" id="PIRSF006324">
    <property type="entry name" value="LeuE"/>
    <property type="match status" value="1"/>
</dbReference>
<accession>A0ABU8TF95</accession>
<dbReference type="RefSeq" id="WP_340295177.1">
    <property type="nucleotide sequence ID" value="NZ_JBBJUP010000028.1"/>
</dbReference>
<dbReference type="PANTHER" id="PTHR30086:SF20">
    <property type="entry name" value="ARGININE EXPORTER PROTEIN ARGO-RELATED"/>
    <property type="match status" value="1"/>
</dbReference>
<evidence type="ECO:0000256" key="3">
    <source>
        <dbReference type="ARBA" id="ARBA00022692"/>
    </source>
</evidence>
<feature type="transmembrane region" description="Helical" evidence="6">
    <location>
        <begin position="119"/>
        <end position="141"/>
    </location>
</feature>
<evidence type="ECO:0000256" key="1">
    <source>
        <dbReference type="ARBA" id="ARBA00004651"/>
    </source>
</evidence>
<sequence length="211" mass="20663">MDTRLLAFTAAAALVVAVPGPSVVFTVGRALAHGRRVALATVAGNALGIVVQVLAVAAGLGPLVAGSATAFTVLKLGGAAYLVWLGIHAIRHRHEAGAALAAAAGAGDRVGAVRALRDGAVVGLLNPKSVVFLVAFLPQFVDPAGGVAAQIVLLGAVFVLVALVLDSVWALGAGAARDRLARSPRRLAAVGAAGGVTMIGLGVGVAASRAA</sequence>
<organism evidence="7 8">
    <name type="scientific">Pseudonocardia spirodelae</name>
    <dbReference type="NCBI Taxonomy" id="3133431"/>
    <lineage>
        <taxon>Bacteria</taxon>
        <taxon>Bacillati</taxon>
        <taxon>Actinomycetota</taxon>
        <taxon>Actinomycetes</taxon>
        <taxon>Pseudonocardiales</taxon>
        <taxon>Pseudonocardiaceae</taxon>
        <taxon>Pseudonocardia</taxon>
    </lineage>
</organism>
<name>A0ABU8TF95_9PSEU</name>
<comment type="subcellular location">
    <subcellularLocation>
        <location evidence="1">Cell membrane</location>
        <topology evidence="1">Multi-pass membrane protein</topology>
    </subcellularLocation>
</comment>
<feature type="transmembrane region" description="Helical" evidence="6">
    <location>
        <begin position="37"/>
        <end position="57"/>
    </location>
</feature>
<keyword evidence="8" id="KW-1185">Reference proteome</keyword>
<evidence type="ECO:0000256" key="4">
    <source>
        <dbReference type="ARBA" id="ARBA00022989"/>
    </source>
</evidence>
<evidence type="ECO:0000256" key="6">
    <source>
        <dbReference type="SAM" id="Phobius"/>
    </source>
</evidence>
<evidence type="ECO:0000313" key="7">
    <source>
        <dbReference type="EMBL" id="MEJ8282095.1"/>
    </source>
</evidence>
<feature type="transmembrane region" description="Helical" evidence="6">
    <location>
        <begin position="63"/>
        <end position="84"/>
    </location>
</feature>
<feature type="transmembrane region" description="Helical" evidence="6">
    <location>
        <begin position="6"/>
        <end position="25"/>
    </location>
</feature>
<gene>
    <name evidence="7" type="ORF">WJX68_24410</name>
</gene>
<keyword evidence="4 6" id="KW-1133">Transmembrane helix</keyword>
<dbReference type="Proteomes" id="UP001364211">
    <property type="component" value="Unassembled WGS sequence"/>
</dbReference>
<dbReference type="PANTHER" id="PTHR30086">
    <property type="entry name" value="ARGININE EXPORTER PROTEIN ARGO"/>
    <property type="match status" value="1"/>
</dbReference>
<dbReference type="Pfam" id="PF01810">
    <property type="entry name" value="LysE"/>
    <property type="match status" value="1"/>
</dbReference>
<dbReference type="EMBL" id="JBBJUP010000028">
    <property type="protein sequence ID" value="MEJ8282095.1"/>
    <property type="molecule type" value="Genomic_DNA"/>
</dbReference>
<keyword evidence="3 6" id="KW-0812">Transmembrane</keyword>
<evidence type="ECO:0000256" key="2">
    <source>
        <dbReference type="ARBA" id="ARBA00022475"/>
    </source>
</evidence>
<feature type="transmembrane region" description="Helical" evidence="6">
    <location>
        <begin position="147"/>
        <end position="175"/>
    </location>
</feature>
<reference evidence="7 8" key="1">
    <citation type="submission" date="2024-03" db="EMBL/GenBank/DDBJ databases">
        <title>Draft genome sequence of Pseudonocardia sp. DW16-2.</title>
        <authorList>
            <person name="Duangmal K."/>
        </authorList>
    </citation>
    <scope>NUCLEOTIDE SEQUENCE [LARGE SCALE GENOMIC DNA]</scope>
    <source>
        <strain evidence="7 8">DW16-2</strain>
    </source>
</reference>
<proteinExistence type="predicted"/>